<feature type="transmembrane region" description="Helical" evidence="12">
    <location>
        <begin position="107"/>
        <end position="128"/>
    </location>
</feature>
<evidence type="ECO:0000256" key="9">
    <source>
        <dbReference type="ARBA" id="ARBA00023136"/>
    </source>
</evidence>
<organism evidence="13 14">
    <name type="scientific">Providencia rettgeri</name>
    <dbReference type="NCBI Taxonomy" id="587"/>
    <lineage>
        <taxon>Bacteria</taxon>
        <taxon>Pseudomonadati</taxon>
        <taxon>Pseudomonadota</taxon>
        <taxon>Gammaproteobacteria</taxon>
        <taxon>Enterobacterales</taxon>
        <taxon>Morganellaceae</taxon>
        <taxon>Providencia</taxon>
    </lineage>
</organism>
<sequence length="474" mass="54135">MNFFSFEFLGSFLIFFLIYWGCQPSAKLQNGLLITASYFFVYSFSPDFAYILFSYTLIIYLLTNVATNWLSSRWIYGILTAVIVGFFTTFKYYSFFQETIQQTLDKFGFSVGLPILEILAPLGLSFYVFHSVSYTVSVCRKEIPKADFFDVTLYLAFFPSIVAGPINRAKNFLPQIQAESREVLDPRKAILLISLALVKLFLFSSYLSENFVNPVFDSPVGYNAGEILVATYAYAWNIYFNFSGYTNLVTGIALLLGFRVPVNFNAPYLAANLKEFWARWHISLSTFIRDYIYIPLGGNRKGFSRMNTNVFLAMVISGLWHGAAMTFVVWGAIHGLGIVLLNLKSLCMEKLGWTQVIPNKTLSVWVSRIITFHFVCFAWIFFRSPSFDDALLMANQIIAPGFIASINASLGLLIAFWLLLIAYPYFVQGYHYVAKKYQTIPWYYYPIPLAIILTIMFMLSPSGMPGFIYANFWV</sequence>
<proteinExistence type="inferred from homology"/>
<evidence type="ECO:0000256" key="1">
    <source>
        <dbReference type="ARBA" id="ARBA00004651"/>
    </source>
</evidence>
<keyword evidence="8 12" id="KW-1133">Transmembrane helix</keyword>
<evidence type="ECO:0000256" key="7">
    <source>
        <dbReference type="ARBA" id="ARBA00022841"/>
    </source>
</evidence>
<keyword evidence="11" id="KW-0997">Cell inner membrane</keyword>
<evidence type="ECO:0000256" key="2">
    <source>
        <dbReference type="ARBA" id="ARBA00005182"/>
    </source>
</evidence>
<evidence type="ECO:0000256" key="4">
    <source>
        <dbReference type="ARBA" id="ARBA00022475"/>
    </source>
</evidence>
<keyword evidence="5 11" id="KW-0808">Transferase</keyword>
<feature type="transmembrane region" description="Helical" evidence="12">
    <location>
        <begin position="6"/>
        <end position="22"/>
    </location>
</feature>
<feature type="transmembrane region" description="Helical" evidence="12">
    <location>
        <begin position="238"/>
        <end position="258"/>
    </location>
</feature>
<dbReference type="EMBL" id="CP076405">
    <property type="protein sequence ID" value="QWQ21194.2"/>
    <property type="molecule type" value="Genomic_DNA"/>
</dbReference>
<accession>A0AAJ4NIH1</accession>
<reference evidence="13" key="1">
    <citation type="submission" date="2021-06" db="EMBL/GenBank/DDBJ databases">
        <title>Emergence of genetically related NDM-1-producing Providencia rettgeri strains in Argentina.</title>
        <authorList>
            <person name="Pasteran F."/>
            <person name="Meo A."/>
            <person name="Gomez S."/>
            <person name="Derdoy L."/>
            <person name="Albronoz E."/>
            <person name="Faccone D."/>
            <person name="Guerriero L."/>
            <person name="Archuby D."/>
            <person name="Tarzia A."/>
            <person name="Lopez M."/>
            <person name="Corso A."/>
        </authorList>
    </citation>
    <scope>NUCLEOTIDE SEQUENCE</scope>
    <source>
        <strain evidence="13">PreM15628</strain>
    </source>
</reference>
<gene>
    <name evidence="13" type="ORF">KOF27_02205</name>
</gene>
<dbReference type="GO" id="GO:0005886">
    <property type="term" value="C:plasma membrane"/>
    <property type="evidence" value="ECO:0007669"/>
    <property type="project" value="UniProtKB-SubCell"/>
</dbReference>
<dbReference type="PIRSF" id="PIRSF016636">
    <property type="entry name" value="AlgI_DltB"/>
    <property type="match status" value="1"/>
</dbReference>
<feature type="transmembrane region" description="Helical" evidence="12">
    <location>
        <begin position="74"/>
        <end position="95"/>
    </location>
</feature>
<evidence type="ECO:0000256" key="5">
    <source>
        <dbReference type="ARBA" id="ARBA00022679"/>
    </source>
</evidence>
<evidence type="ECO:0000256" key="3">
    <source>
        <dbReference type="ARBA" id="ARBA00010323"/>
    </source>
</evidence>
<dbReference type="InterPro" id="IPR024194">
    <property type="entry name" value="Ac/AlaTfrase_AlgI/DltB"/>
</dbReference>
<comment type="subcellular location">
    <subcellularLocation>
        <location evidence="11">Cell inner membrane</location>
    </subcellularLocation>
    <subcellularLocation>
        <location evidence="1">Cell membrane</location>
        <topology evidence="1">Multi-pass membrane protein</topology>
    </subcellularLocation>
</comment>
<evidence type="ECO:0000256" key="10">
    <source>
        <dbReference type="ARBA" id="ARBA00023315"/>
    </source>
</evidence>
<keyword evidence="4 11" id="KW-1003">Cell membrane</keyword>
<feature type="transmembrane region" description="Helical" evidence="12">
    <location>
        <begin position="442"/>
        <end position="459"/>
    </location>
</feature>
<dbReference type="Pfam" id="PF03062">
    <property type="entry name" value="MBOAT"/>
    <property type="match status" value="1"/>
</dbReference>
<dbReference type="GO" id="GO:0016746">
    <property type="term" value="F:acyltransferase activity"/>
    <property type="evidence" value="ECO:0007669"/>
    <property type="project" value="UniProtKB-KW"/>
</dbReference>
<dbReference type="InterPro" id="IPR051085">
    <property type="entry name" value="MB_O-acyltransferase"/>
</dbReference>
<evidence type="ECO:0000256" key="8">
    <source>
        <dbReference type="ARBA" id="ARBA00022989"/>
    </source>
</evidence>
<keyword evidence="7 11" id="KW-0016">Alginate biosynthesis</keyword>
<feature type="transmembrane region" description="Helical" evidence="12">
    <location>
        <begin position="310"/>
        <end position="343"/>
    </location>
</feature>
<dbReference type="GO" id="GO:0042121">
    <property type="term" value="P:alginic acid biosynthetic process"/>
    <property type="evidence" value="ECO:0007669"/>
    <property type="project" value="UniProtKB-UniRule"/>
</dbReference>
<feature type="transmembrane region" description="Helical" evidence="12">
    <location>
        <begin position="363"/>
        <end position="382"/>
    </location>
</feature>
<dbReference type="PIRSF" id="PIRSF500217">
    <property type="entry name" value="AlgI"/>
    <property type="match status" value="1"/>
</dbReference>
<protein>
    <recommendedName>
        <fullName evidence="11">Probable alginate O-acetylase</fullName>
        <ecNumber evidence="11">2.3.1.-</ecNumber>
    </recommendedName>
</protein>
<comment type="similarity">
    <text evidence="3 11">Belongs to the membrane-bound acyltransferase family.</text>
</comment>
<dbReference type="EC" id="2.3.1.-" evidence="11"/>
<feature type="transmembrane region" description="Helical" evidence="12">
    <location>
        <begin position="34"/>
        <end position="62"/>
    </location>
</feature>
<evidence type="ECO:0000313" key="13">
    <source>
        <dbReference type="EMBL" id="QWQ21194.2"/>
    </source>
</evidence>
<keyword evidence="9 11" id="KW-0472">Membrane</keyword>
<dbReference type="AlphaFoldDB" id="A0AAJ4NIH1"/>
<evidence type="ECO:0000256" key="6">
    <source>
        <dbReference type="ARBA" id="ARBA00022692"/>
    </source>
</evidence>
<dbReference type="InterPro" id="IPR028362">
    <property type="entry name" value="AlgI"/>
</dbReference>
<evidence type="ECO:0000256" key="12">
    <source>
        <dbReference type="SAM" id="Phobius"/>
    </source>
</evidence>
<dbReference type="Proteomes" id="UP000682358">
    <property type="component" value="Chromosome"/>
</dbReference>
<evidence type="ECO:0000313" key="14">
    <source>
        <dbReference type="Proteomes" id="UP000682358"/>
    </source>
</evidence>
<keyword evidence="10 11" id="KW-0012">Acyltransferase</keyword>
<dbReference type="PANTHER" id="PTHR13285">
    <property type="entry name" value="ACYLTRANSFERASE"/>
    <property type="match status" value="1"/>
</dbReference>
<dbReference type="PANTHER" id="PTHR13285:SF23">
    <property type="entry name" value="TEICHOIC ACID D-ALANYLTRANSFERASE"/>
    <property type="match status" value="1"/>
</dbReference>
<name>A0AAJ4NIH1_PRORE</name>
<evidence type="ECO:0000256" key="11">
    <source>
        <dbReference type="PIRNR" id="PIRNR016636"/>
    </source>
</evidence>
<dbReference type="InterPro" id="IPR004299">
    <property type="entry name" value="MBOAT_fam"/>
</dbReference>
<feature type="transmembrane region" description="Helical" evidence="12">
    <location>
        <begin position="402"/>
        <end position="422"/>
    </location>
</feature>
<keyword evidence="6 11" id="KW-0812">Transmembrane</keyword>
<comment type="pathway">
    <text evidence="2 11">Glycan biosynthesis; alginate biosynthesis.</text>
</comment>